<proteinExistence type="predicted"/>
<dbReference type="InterPro" id="IPR005632">
    <property type="entry name" value="Chaperone_Skp"/>
</dbReference>
<comment type="caution">
    <text evidence="2">The sequence shown here is derived from an EMBL/GenBank/DDBJ whole genome shotgun (WGS) entry which is preliminary data.</text>
</comment>
<sequence length="225" mass="23822">MKNHLFATAAFALAVVASPASAQVNGIAVAEPAIAIAASQALQTAFGQIGTTYQAQRTQLEQLQVQRQTALKQFDTNNDGQLNEAEATAAQNNAAARSQIEGLDQQINQAQAPITQARVYALEQVAQQFGPAVQQVVTQHSLQLILSPGQAVYASQAADVTDEIATALNTLVPTVSTTVPAGWRPQQQTVSLYQEVQQVLVQAAMAQQAQQQQAAQPQAAQPQGR</sequence>
<dbReference type="SMART" id="SM00935">
    <property type="entry name" value="OmpH"/>
    <property type="match status" value="1"/>
</dbReference>
<evidence type="ECO:0000313" key="2">
    <source>
        <dbReference type="EMBL" id="MBT2134097.1"/>
    </source>
</evidence>
<dbReference type="Pfam" id="PF03938">
    <property type="entry name" value="OmpH"/>
    <property type="match status" value="1"/>
</dbReference>
<dbReference type="SUPFAM" id="SSF111384">
    <property type="entry name" value="OmpH-like"/>
    <property type="match status" value="1"/>
</dbReference>
<accession>A0ABS5W4S9</accession>
<name>A0ABS5W4S9_9SPHN</name>
<dbReference type="EMBL" id="JAHFVK010000001">
    <property type="protein sequence ID" value="MBT2134097.1"/>
    <property type="molecule type" value="Genomic_DNA"/>
</dbReference>
<evidence type="ECO:0000313" key="3">
    <source>
        <dbReference type="Proteomes" id="UP000811255"/>
    </source>
</evidence>
<protein>
    <submittedName>
        <fullName evidence="2">OmpH family outer membrane protein</fullName>
    </submittedName>
</protein>
<dbReference type="Proteomes" id="UP000811255">
    <property type="component" value="Unassembled WGS sequence"/>
</dbReference>
<dbReference type="RefSeq" id="WP_214535452.1">
    <property type="nucleotide sequence ID" value="NZ_JAHFVK010000001.1"/>
</dbReference>
<keyword evidence="1" id="KW-0732">Signal</keyword>
<reference evidence="2 3" key="1">
    <citation type="submission" date="2021-05" db="EMBL/GenBank/DDBJ databases">
        <title>Croceibacterium sp. LX-88 genome sequence.</title>
        <authorList>
            <person name="Luo X."/>
        </authorList>
    </citation>
    <scope>NUCLEOTIDE SEQUENCE [LARGE SCALE GENOMIC DNA]</scope>
    <source>
        <strain evidence="2 3">LX-88</strain>
    </source>
</reference>
<organism evidence="2 3">
    <name type="scientific">Croceibacterium selenioxidans</name>
    <dbReference type="NCBI Taxonomy" id="2838833"/>
    <lineage>
        <taxon>Bacteria</taxon>
        <taxon>Pseudomonadati</taxon>
        <taxon>Pseudomonadota</taxon>
        <taxon>Alphaproteobacteria</taxon>
        <taxon>Sphingomonadales</taxon>
        <taxon>Erythrobacteraceae</taxon>
        <taxon>Croceibacterium</taxon>
    </lineage>
</organism>
<feature type="chain" id="PRO_5047448356" evidence="1">
    <location>
        <begin position="23"/>
        <end position="225"/>
    </location>
</feature>
<gene>
    <name evidence="2" type="ORF">KK137_07100</name>
</gene>
<feature type="signal peptide" evidence="1">
    <location>
        <begin position="1"/>
        <end position="22"/>
    </location>
</feature>
<evidence type="ECO:0000256" key="1">
    <source>
        <dbReference type="SAM" id="SignalP"/>
    </source>
</evidence>
<dbReference type="InterPro" id="IPR024930">
    <property type="entry name" value="Skp_dom_sf"/>
</dbReference>
<keyword evidence="3" id="KW-1185">Reference proteome</keyword>
<dbReference type="Gene3D" id="3.30.910.20">
    <property type="entry name" value="Skp domain"/>
    <property type="match status" value="1"/>
</dbReference>